<dbReference type="RefSeq" id="WP_090872568.1">
    <property type="nucleotide sequence ID" value="NZ_FOHE01000025.1"/>
</dbReference>
<accession>A0A1I0GWT6</accession>
<organism evidence="2 3">
    <name type="scientific">Oceanobacillus limi</name>
    <dbReference type="NCBI Taxonomy" id="930131"/>
    <lineage>
        <taxon>Bacteria</taxon>
        <taxon>Bacillati</taxon>
        <taxon>Bacillota</taxon>
        <taxon>Bacilli</taxon>
        <taxon>Bacillales</taxon>
        <taxon>Bacillaceae</taxon>
        <taxon>Oceanobacillus</taxon>
    </lineage>
</organism>
<dbReference type="InterPro" id="IPR013653">
    <property type="entry name" value="GCN5-like_dom"/>
</dbReference>
<dbReference type="SUPFAM" id="SSF55729">
    <property type="entry name" value="Acyl-CoA N-acyltransferases (Nat)"/>
    <property type="match status" value="1"/>
</dbReference>
<dbReference type="Gene3D" id="3.40.630.30">
    <property type="match status" value="1"/>
</dbReference>
<protein>
    <recommendedName>
        <fullName evidence="1">N-acetyltransferase domain-containing protein</fullName>
    </recommendedName>
</protein>
<feature type="domain" description="N-acetyltransferase" evidence="1">
    <location>
        <begin position="145"/>
        <end position="283"/>
    </location>
</feature>
<sequence length="283" mass="32245">MEVRFEKSLHTYTKKVEELLLKKEAANNLMLGLLYRGFNNVDAYQEGVYLGLVEKDNNVIYAFMQTPPQHWILADVTGINEAVIDSILDFFHQEGVEVPSVVGPTDVTKAFVQGWTRRSGKAAQLEMNQFIYQLDHVNVTPQKNGNLIEATGEHRSLIAKWFYRFGQEANMYITRLKAENMAISYIENRSIYLWVVDGKPVSMANNSRKSKNGVTINSVFTPNKFKRNGYATSTVASLSSKLLNDGFKFCNLYTDAANPTSNRIYRRIGFYEVGTSIVFRFNE</sequence>
<reference evidence="2 3" key="1">
    <citation type="submission" date="2016-10" db="EMBL/GenBank/DDBJ databases">
        <authorList>
            <person name="de Groot N.N."/>
        </authorList>
    </citation>
    <scope>NUCLEOTIDE SEQUENCE [LARGE SCALE GENOMIC DNA]</scope>
    <source>
        <strain evidence="2 3">IBRC-M 10780</strain>
    </source>
</reference>
<evidence type="ECO:0000259" key="1">
    <source>
        <dbReference type="PROSITE" id="PS51186"/>
    </source>
</evidence>
<dbReference type="OrthoDB" id="3174529at2"/>
<evidence type="ECO:0000313" key="2">
    <source>
        <dbReference type="EMBL" id="SET75836.1"/>
    </source>
</evidence>
<keyword evidence="3" id="KW-1185">Reference proteome</keyword>
<proteinExistence type="predicted"/>
<name>A0A1I0GWT6_9BACI</name>
<dbReference type="Pfam" id="PF08445">
    <property type="entry name" value="FR47"/>
    <property type="match status" value="1"/>
</dbReference>
<dbReference type="PROSITE" id="PS51186">
    <property type="entry name" value="GNAT"/>
    <property type="match status" value="1"/>
</dbReference>
<evidence type="ECO:0000313" key="3">
    <source>
        <dbReference type="Proteomes" id="UP000198618"/>
    </source>
</evidence>
<dbReference type="GO" id="GO:0016747">
    <property type="term" value="F:acyltransferase activity, transferring groups other than amino-acyl groups"/>
    <property type="evidence" value="ECO:0007669"/>
    <property type="project" value="InterPro"/>
</dbReference>
<dbReference type="STRING" id="930131.SAMN05216389_12531"/>
<dbReference type="Proteomes" id="UP000198618">
    <property type="component" value="Unassembled WGS sequence"/>
</dbReference>
<dbReference type="InterPro" id="IPR000182">
    <property type="entry name" value="GNAT_dom"/>
</dbReference>
<dbReference type="AlphaFoldDB" id="A0A1I0GWT6"/>
<dbReference type="InterPro" id="IPR016181">
    <property type="entry name" value="Acyl_CoA_acyltransferase"/>
</dbReference>
<gene>
    <name evidence="2" type="ORF">SAMN05216389_12531</name>
</gene>
<dbReference type="EMBL" id="FOHE01000025">
    <property type="protein sequence ID" value="SET75836.1"/>
    <property type="molecule type" value="Genomic_DNA"/>
</dbReference>